<dbReference type="InterPro" id="IPR005162">
    <property type="entry name" value="Retrotrans_gag_dom"/>
</dbReference>
<dbReference type="OrthoDB" id="996639at2759"/>
<evidence type="ECO:0000313" key="4">
    <source>
        <dbReference type="Proteomes" id="UP000828251"/>
    </source>
</evidence>
<evidence type="ECO:0000259" key="2">
    <source>
        <dbReference type="Pfam" id="PF03732"/>
    </source>
</evidence>
<dbReference type="Pfam" id="PF03732">
    <property type="entry name" value="Retrotrans_gag"/>
    <property type="match status" value="1"/>
</dbReference>
<protein>
    <recommendedName>
        <fullName evidence="2">Retrotransposon gag domain-containing protein</fullName>
    </recommendedName>
</protein>
<evidence type="ECO:0000313" key="3">
    <source>
        <dbReference type="EMBL" id="KAH1055724.1"/>
    </source>
</evidence>
<proteinExistence type="predicted"/>
<keyword evidence="4" id="KW-1185">Reference proteome</keyword>
<feature type="region of interest" description="Disordered" evidence="1">
    <location>
        <begin position="92"/>
        <end position="130"/>
    </location>
</feature>
<gene>
    <name evidence="3" type="ORF">J1N35_033789</name>
</gene>
<organism evidence="3 4">
    <name type="scientific">Gossypium stocksii</name>
    <dbReference type="NCBI Taxonomy" id="47602"/>
    <lineage>
        <taxon>Eukaryota</taxon>
        <taxon>Viridiplantae</taxon>
        <taxon>Streptophyta</taxon>
        <taxon>Embryophyta</taxon>
        <taxon>Tracheophyta</taxon>
        <taxon>Spermatophyta</taxon>
        <taxon>Magnoliopsida</taxon>
        <taxon>eudicotyledons</taxon>
        <taxon>Gunneridae</taxon>
        <taxon>Pentapetalae</taxon>
        <taxon>rosids</taxon>
        <taxon>malvids</taxon>
        <taxon>Malvales</taxon>
        <taxon>Malvaceae</taxon>
        <taxon>Malvoideae</taxon>
        <taxon>Gossypium</taxon>
    </lineage>
</organism>
<dbReference type="AlphaFoldDB" id="A0A9D3URP5"/>
<sequence>MDVPKPKAFKGARSASEVDNFLWAMESTDVRCGGTEIRTWEEFQKEFKAQFYLEYTKNEAREKLWLLTYRGTVREYMQEFKSLVELDLKRDRFESSKPNGKGNGGYHEEDEKGHSYYGSNSGSNGDNGKP</sequence>
<dbReference type="EMBL" id="JAIQCV010000010">
    <property type="protein sequence ID" value="KAH1055724.1"/>
    <property type="molecule type" value="Genomic_DNA"/>
</dbReference>
<feature type="compositionally biased region" description="Low complexity" evidence="1">
    <location>
        <begin position="115"/>
        <end position="130"/>
    </location>
</feature>
<accession>A0A9D3URP5</accession>
<name>A0A9D3URP5_9ROSI</name>
<comment type="caution">
    <text evidence="3">The sequence shown here is derived from an EMBL/GenBank/DDBJ whole genome shotgun (WGS) entry which is preliminary data.</text>
</comment>
<dbReference type="Proteomes" id="UP000828251">
    <property type="component" value="Unassembled WGS sequence"/>
</dbReference>
<feature type="domain" description="Retrotransposon gag" evidence="2">
    <location>
        <begin position="35"/>
        <end position="84"/>
    </location>
</feature>
<evidence type="ECO:0000256" key="1">
    <source>
        <dbReference type="SAM" id="MobiDB-lite"/>
    </source>
</evidence>
<reference evidence="3 4" key="1">
    <citation type="journal article" date="2021" name="Plant Biotechnol. J.">
        <title>Multi-omics assisted identification of the key and species-specific regulatory components of drought-tolerant mechanisms in Gossypium stocksii.</title>
        <authorList>
            <person name="Yu D."/>
            <person name="Ke L."/>
            <person name="Zhang D."/>
            <person name="Wu Y."/>
            <person name="Sun Y."/>
            <person name="Mei J."/>
            <person name="Sun J."/>
            <person name="Sun Y."/>
        </authorList>
    </citation>
    <scope>NUCLEOTIDE SEQUENCE [LARGE SCALE GENOMIC DNA]</scope>
    <source>
        <strain evidence="4">cv. E1</strain>
        <tissue evidence="3">Leaf</tissue>
    </source>
</reference>